<feature type="compositionally biased region" description="Acidic residues" evidence="1">
    <location>
        <begin position="63"/>
        <end position="77"/>
    </location>
</feature>
<evidence type="ECO:0000313" key="3">
    <source>
        <dbReference type="Proteomes" id="UP000790347"/>
    </source>
</evidence>
<organism evidence="2 3">
    <name type="scientific">Dermatophagoides farinae</name>
    <name type="common">American house dust mite</name>
    <dbReference type="NCBI Taxonomy" id="6954"/>
    <lineage>
        <taxon>Eukaryota</taxon>
        <taxon>Metazoa</taxon>
        <taxon>Ecdysozoa</taxon>
        <taxon>Arthropoda</taxon>
        <taxon>Chelicerata</taxon>
        <taxon>Arachnida</taxon>
        <taxon>Acari</taxon>
        <taxon>Acariformes</taxon>
        <taxon>Sarcoptiformes</taxon>
        <taxon>Astigmata</taxon>
        <taxon>Psoroptidia</taxon>
        <taxon>Analgoidea</taxon>
        <taxon>Pyroglyphidae</taxon>
        <taxon>Dermatophagoidinae</taxon>
        <taxon>Dermatophagoides</taxon>
    </lineage>
</organism>
<accession>A0A922HZ26</accession>
<feature type="region of interest" description="Disordered" evidence="1">
    <location>
        <begin position="28"/>
        <end position="49"/>
    </location>
</feature>
<dbReference type="EMBL" id="ASGP02000004">
    <property type="protein sequence ID" value="KAH9510886.1"/>
    <property type="molecule type" value="Genomic_DNA"/>
</dbReference>
<feature type="compositionally biased region" description="Polar residues" evidence="1">
    <location>
        <begin position="35"/>
        <end position="46"/>
    </location>
</feature>
<protein>
    <submittedName>
        <fullName evidence="2">Uncharacterized protein</fullName>
    </submittedName>
</protein>
<dbReference type="AlphaFoldDB" id="A0A922HZ26"/>
<keyword evidence="3" id="KW-1185">Reference proteome</keyword>
<proteinExistence type="predicted"/>
<name>A0A922HZ26_DERFA</name>
<evidence type="ECO:0000256" key="1">
    <source>
        <dbReference type="SAM" id="MobiDB-lite"/>
    </source>
</evidence>
<dbReference type="Proteomes" id="UP000790347">
    <property type="component" value="Unassembled WGS sequence"/>
</dbReference>
<reference evidence="2" key="2">
    <citation type="journal article" date="2022" name="Res Sq">
        <title>Comparative Genomics Reveals Insights into the Divergent Evolution of Astigmatic Mites and Household Pest Adaptations.</title>
        <authorList>
            <person name="Xiong Q."/>
            <person name="Wan A.T.-Y."/>
            <person name="Liu X.-Y."/>
            <person name="Fung C.S.-H."/>
            <person name="Xiao X."/>
            <person name="Malainual N."/>
            <person name="Hou J."/>
            <person name="Wang L."/>
            <person name="Wang M."/>
            <person name="Yang K."/>
            <person name="Cui Y."/>
            <person name="Leung E."/>
            <person name="Nong W."/>
            <person name="Shin S.-K."/>
            <person name="Au S."/>
            <person name="Jeong K.Y."/>
            <person name="Chew F.T."/>
            <person name="Hui J."/>
            <person name="Leung T.F."/>
            <person name="Tungtrongchitr A."/>
            <person name="Zhong N."/>
            <person name="Liu Z."/>
            <person name="Tsui S."/>
        </authorList>
    </citation>
    <scope>NUCLEOTIDE SEQUENCE</scope>
    <source>
        <strain evidence="2">Derf</strain>
        <tissue evidence="2">Whole organism</tissue>
    </source>
</reference>
<comment type="caution">
    <text evidence="2">The sequence shown here is derived from an EMBL/GenBank/DDBJ whole genome shotgun (WGS) entry which is preliminary data.</text>
</comment>
<feature type="region of interest" description="Disordered" evidence="1">
    <location>
        <begin position="58"/>
        <end position="77"/>
    </location>
</feature>
<gene>
    <name evidence="2" type="ORF">DERF_009386</name>
</gene>
<sequence>MDKQFLDFFLSRTILYFHLECFKQTNKQTHGHGLKSSSSSQITANRPENKTIERQTILQHLSDDDDDNDNEGASELY</sequence>
<reference evidence="2" key="1">
    <citation type="submission" date="2013-05" db="EMBL/GenBank/DDBJ databases">
        <authorList>
            <person name="Yim A.K.Y."/>
            <person name="Chan T.F."/>
            <person name="Ji K.M."/>
            <person name="Liu X.Y."/>
            <person name="Zhou J.W."/>
            <person name="Li R.Q."/>
            <person name="Yang K.Y."/>
            <person name="Li J."/>
            <person name="Li M."/>
            <person name="Law P.T.W."/>
            <person name="Wu Y.L."/>
            <person name="Cai Z.L."/>
            <person name="Qin H."/>
            <person name="Bao Y."/>
            <person name="Leung R.K.K."/>
            <person name="Ng P.K.S."/>
            <person name="Zou J."/>
            <person name="Zhong X.J."/>
            <person name="Ran P.X."/>
            <person name="Zhong N.S."/>
            <person name="Liu Z.G."/>
            <person name="Tsui S.K.W."/>
        </authorList>
    </citation>
    <scope>NUCLEOTIDE SEQUENCE</scope>
    <source>
        <strain evidence="2">Derf</strain>
        <tissue evidence="2">Whole organism</tissue>
    </source>
</reference>
<evidence type="ECO:0000313" key="2">
    <source>
        <dbReference type="EMBL" id="KAH9510886.1"/>
    </source>
</evidence>